<dbReference type="InterPro" id="IPR013730">
    <property type="entry name" value="Fyv7/TAP26"/>
</dbReference>
<dbReference type="Proteomes" id="UP000614601">
    <property type="component" value="Unassembled WGS sequence"/>
</dbReference>
<dbReference type="EMBL" id="CAJFDH010000004">
    <property type="protein sequence ID" value="CAD5220552.1"/>
    <property type="molecule type" value="Genomic_DNA"/>
</dbReference>
<keyword evidence="3" id="KW-1185">Reference proteome</keyword>
<proteinExistence type="predicted"/>
<feature type="region of interest" description="Disordered" evidence="1">
    <location>
        <begin position="1"/>
        <end position="80"/>
    </location>
</feature>
<reference evidence="2" key="1">
    <citation type="submission" date="2020-09" db="EMBL/GenBank/DDBJ databases">
        <authorList>
            <person name="Kikuchi T."/>
        </authorList>
    </citation>
    <scope>NUCLEOTIDE SEQUENCE</scope>
    <source>
        <strain evidence="2">SH1</strain>
    </source>
</reference>
<dbReference type="PRINTS" id="PR01854">
    <property type="entry name" value="BR22PROTEIN"/>
</dbReference>
<evidence type="ECO:0000256" key="1">
    <source>
        <dbReference type="SAM" id="MobiDB-lite"/>
    </source>
</evidence>
<feature type="compositionally biased region" description="Basic and acidic residues" evidence="1">
    <location>
        <begin position="55"/>
        <end position="80"/>
    </location>
</feature>
<name>A0A811KYD4_9BILA</name>
<dbReference type="OrthoDB" id="5377144at2759"/>
<evidence type="ECO:0008006" key="4">
    <source>
        <dbReference type="Google" id="ProtNLM"/>
    </source>
</evidence>
<dbReference type="EMBL" id="CAJFCW020000004">
    <property type="protein sequence ID" value="CAG9113860.1"/>
    <property type="molecule type" value="Genomic_DNA"/>
</dbReference>
<dbReference type="Proteomes" id="UP000783686">
    <property type="component" value="Unassembled WGS sequence"/>
</dbReference>
<accession>A0A811KYD4</accession>
<dbReference type="Pfam" id="PF08524">
    <property type="entry name" value="rRNA_processing"/>
    <property type="match status" value="1"/>
</dbReference>
<comment type="caution">
    <text evidence="2">The sequence shown here is derived from an EMBL/GenBank/DDBJ whole genome shotgun (WGS) entry which is preliminary data.</text>
</comment>
<evidence type="ECO:0000313" key="3">
    <source>
        <dbReference type="Proteomes" id="UP000614601"/>
    </source>
</evidence>
<evidence type="ECO:0000313" key="2">
    <source>
        <dbReference type="EMBL" id="CAD5220552.1"/>
    </source>
</evidence>
<protein>
    <recommendedName>
        <fullName evidence="4">Thyroid transcription factor 1-associated protein 26</fullName>
    </recommendedName>
</protein>
<gene>
    <name evidence="2" type="ORF">BOKJ2_LOCUS9001</name>
</gene>
<dbReference type="AlphaFoldDB" id="A0A811KYD4"/>
<organism evidence="2 3">
    <name type="scientific">Bursaphelenchus okinawaensis</name>
    <dbReference type="NCBI Taxonomy" id="465554"/>
    <lineage>
        <taxon>Eukaryota</taxon>
        <taxon>Metazoa</taxon>
        <taxon>Ecdysozoa</taxon>
        <taxon>Nematoda</taxon>
        <taxon>Chromadorea</taxon>
        <taxon>Rhabditida</taxon>
        <taxon>Tylenchina</taxon>
        <taxon>Tylenchomorpha</taxon>
        <taxon>Aphelenchoidea</taxon>
        <taxon>Aphelenchoididae</taxon>
        <taxon>Bursaphelenchus</taxon>
    </lineage>
</organism>
<sequence>MVKPHSRPYNKPSGSKFQPKRRFKPHNSEEQKTEAPERKPYINAYKRAELAYQKIQDERKAASEEKKQEREKREQKHEEYLTLRKKMNKALKMKTKKGQPKLGAQMDVLLEKIQRKLKQEEEEE</sequence>
<feature type="compositionally biased region" description="Basic and acidic residues" evidence="1">
    <location>
        <begin position="26"/>
        <end position="40"/>
    </location>
</feature>